<keyword evidence="6 9" id="KW-0210">Decarboxylase</keyword>
<evidence type="ECO:0000256" key="3">
    <source>
        <dbReference type="ARBA" id="ARBA00007106"/>
    </source>
</evidence>
<evidence type="ECO:0000256" key="4">
    <source>
        <dbReference type="ARBA" id="ARBA00013204"/>
    </source>
</evidence>
<feature type="signal peptide" evidence="11">
    <location>
        <begin position="1"/>
        <end position="24"/>
    </location>
</feature>
<evidence type="ECO:0000256" key="9">
    <source>
        <dbReference type="PIRNR" id="PIRNR001332"/>
    </source>
</evidence>
<evidence type="ECO:0000313" key="13">
    <source>
        <dbReference type="Proteomes" id="UP001597425"/>
    </source>
</evidence>
<dbReference type="RefSeq" id="WP_265722250.1">
    <property type="nucleotide sequence ID" value="NZ_JAPIVK010000020.1"/>
</dbReference>
<reference evidence="13" key="1">
    <citation type="journal article" date="2019" name="Int. J. Syst. Evol. Microbiol.">
        <title>The Global Catalogue of Microorganisms (GCM) 10K type strain sequencing project: providing services to taxonomists for standard genome sequencing and annotation.</title>
        <authorList>
            <consortium name="The Broad Institute Genomics Platform"/>
            <consortium name="The Broad Institute Genome Sequencing Center for Infectious Disease"/>
            <person name="Wu L."/>
            <person name="Ma J."/>
        </authorList>
    </citation>
    <scope>NUCLEOTIDE SEQUENCE [LARGE SCALE GENOMIC DNA]</scope>
    <source>
        <strain evidence="13">KCTC 12848</strain>
    </source>
</reference>
<feature type="region of interest" description="Disordered" evidence="10">
    <location>
        <begin position="253"/>
        <end position="273"/>
    </location>
</feature>
<evidence type="ECO:0000256" key="2">
    <source>
        <dbReference type="ARBA" id="ARBA00005170"/>
    </source>
</evidence>
<evidence type="ECO:0000256" key="7">
    <source>
        <dbReference type="ARBA" id="ARBA00023061"/>
    </source>
</evidence>
<feature type="chain" id="PRO_5046951947" description="Alpha-acetolactate decarboxylase" evidence="11">
    <location>
        <begin position="25"/>
        <end position="273"/>
    </location>
</feature>
<proteinExistence type="inferred from homology"/>
<dbReference type="NCBIfam" id="TIGR01252">
    <property type="entry name" value="acetolac_decarb"/>
    <property type="match status" value="1"/>
</dbReference>
<sequence length="273" mass="30189">MLKYLQKYRFATIAAILLSPPAVAEEKTDYRVDDALYQLAPTAVLAQGLYEGPTPFRELLRFGDFGLGGINPIDGEIIIVDGAVYHASHRGGKLREVGPGEKSPFAYIKRFREDRRIALPAAESLEELERAIDRRLPTPNLIYALRIEGVFDYLKLRSVPRQKPPYPSIDEVVKGQSVYERTDTPGTIVALRFPPYLGGATGSGFHMHFVDAERRLGGHVLDLRSPALSVPVDESRGLHLILPDSPAFEEADFSAANDSSGAYERAVRPRSGE</sequence>
<evidence type="ECO:0000256" key="1">
    <source>
        <dbReference type="ARBA" id="ARBA00001784"/>
    </source>
</evidence>
<dbReference type="Proteomes" id="UP001597425">
    <property type="component" value="Unassembled WGS sequence"/>
</dbReference>
<dbReference type="CDD" id="cd17299">
    <property type="entry name" value="acetolactate_decarboxylase"/>
    <property type="match status" value="1"/>
</dbReference>
<evidence type="ECO:0000256" key="10">
    <source>
        <dbReference type="SAM" id="MobiDB-lite"/>
    </source>
</evidence>
<organism evidence="12 13">
    <name type="scientific">Microbulbifer halophilus</name>
    <dbReference type="NCBI Taxonomy" id="453963"/>
    <lineage>
        <taxon>Bacteria</taxon>
        <taxon>Pseudomonadati</taxon>
        <taxon>Pseudomonadota</taxon>
        <taxon>Gammaproteobacteria</taxon>
        <taxon>Cellvibrionales</taxon>
        <taxon>Microbulbiferaceae</taxon>
        <taxon>Microbulbifer</taxon>
    </lineage>
</organism>
<keyword evidence="8 9" id="KW-0456">Lyase</keyword>
<dbReference type="Gene3D" id="3.30.1330.80">
    <property type="entry name" value="Hypothetical protein, similar to alpha- acetolactate decarboxylase, domain 2"/>
    <property type="match status" value="2"/>
</dbReference>
<evidence type="ECO:0000313" key="12">
    <source>
        <dbReference type="EMBL" id="MFD2309146.1"/>
    </source>
</evidence>
<evidence type="ECO:0000256" key="11">
    <source>
        <dbReference type="SAM" id="SignalP"/>
    </source>
</evidence>
<dbReference type="SUPFAM" id="SSF117856">
    <property type="entry name" value="AF0104/ALDC/Ptd012-like"/>
    <property type="match status" value="1"/>
</dbReference>
<dbReference type="InterPro" id="IPR005128">
    <property type="entry name" value="Acetolactate_a_deCO2ase"/>
</dbReference>
<dbReference type="PIRSF" id="PIRSF001332">
    <property type="entry name" value="Acetolac_decarb"/>
    <property type="match status" value="1"/>
</dbReference>
<evidence type="ECO:0000256" key="5">
    <source>
        <dbReference type="ARBA" id="ARBA00020164"/>
    </source>
</evidence>
<dbReference type="PANTHER" id="PTHR35524">
    <property type="entry name" value="ALPHA-ACETOLACTATE DECARBOXYLASE"/>
    <property type="match status" value="1"/>
</dbReference>
<evidence type="ECO:0000256" key="6">
    <source>
        <dbReference type="ARBA" id="ARBA00022793"/>
    </source>
</evidence>
<evidence type="ECO:0000256" key="8">
    <source>
        <dbReference type="ARBA" id="ARBA00023239"/>
    </source>
</evidence>
<comment type="catalytic activity">
    <reaction evidence="1 9">
        <text>(2S)-2-acetolactate + H(+) = (R)-acetoin + CO2</text>
        <dbReference type="Rhea" id="RHEA:21580"/>
        <dbReference type="ChEBI" id="CHEBI:15378"/>
        <dbReference type="ChEBI" id="CHEBI:15686"/>
        <dbReference type="ChEBI" id="CHEBI:16526"/>
        <dbReference type="ChEBI" id="CHEBI:58476"/>
        <dbReference type="EC" id="4.1.1.5"/>
    </reaction>
</comment>
<keyword evidence="13" id="KW-1185">Reference proteome</keyword>
<keyword evidence="7 9" id="KW-0005">Acetoin biosynthesis</keyword>
<name>A0ABW5E6P6_9GAMM</name>
<keyword evidence="11" id="KW-0732">Signal</keyword>
<comment type="similarity">
    <text evidence="3 9">Belongs to the alpha-acetolactate decarboxylase family.</text>
</comment>
<dbReference type="EMBL" id="JBHUJD010000002">
    <property type="protein sequence ID" value="MFD2309146.1"/>
    <property type="molecule type" value="Genomic_DNA"/>
</dbReference>
<dbReference type="GO" id="GO:0047605">
    <property type="term" value="F:acetolactate decarboxylase activity"/>
    <property type="evidence" value="ECO:0007669"/>
    <property type="project" value="UniProtKB-EC"/>
</dbReference>
<dbReference type="Pfam" id="PF03306">
    <property type="entry name" value="AAL_decarboxy"/>
    <property type="match status" value="1"/>
</dbReference>
<accession>A0ABW5E6P6</accession>
<dbReference type="PANTHER" id="PTHR35524:SF1">
    <property type="entry name" value="ALPHA-ACETOLACTATE DECARBOXYLASE"/>
    <property type="match status" value="1"/>
</dbReference>
<dbReference type="EC" id="4.1.1.5" evidence="4 9"/>
<comment type="pathway">
    <text evidence="2 9">Polyol metabolism; (R,R)-butane-2,3-diol biosynthesis; (R,R)-butane-2,3-diol from pyruvate: step 2/3.</text>
</comment>
<gene>
    <name evidence="12" type="primary">budA</name>
    <name evidence="12" type="ORF">ACFSKX_01845</name>
</gene>
<comment type="caution">
    <text evidence="12">The sequence shown here is derived from an EMBL/GenBank/DDBJ whole genome shotgun (WGS) entry which is preliminary data.</text>
</comment>
<protein>
    <recommendedName>
        <fullName evidence="5 9">Alpha-acetolactate decarboxylase</fullName>
        <ecNumber evidence="4 9">4.1.1.5</ecNumber>
    </recommendedName>
</protein>